<reference evidence="4 5" key="1">
    <citation type="journal article" date="2015" name="Proc. Natl. Acad. Sci. U.S.A.">
        <title>The resurrection genome of Boea hygrometrica: A blueprint for survival of dehydration.</title>
        <authorList>
            <person name="Xiao L."/>
            <person name="Yang G."/>
            <person name="Zhang L."/>
            <person name="Yang X."/>
            <person name="Zhao S."/>
            <person name="Ji Z."/>
            <person name="Zhou Q."/>
            <person name="Hu M."/>
            <person name="Wang Y."/>
            <person name="Chen M."/>
            <person name="Xu Y."/>
            <person name="Jin H."/>
            <person name="Xiao X."/>
            <person name="Hu G."/>
            <person name="Bao F."/>
            <person name="Hu Y."/>
            <person name="Wan P."/>
            <person name="Li L."/>
            <person name="Deng X."/>
            <person name="Kuang T."/>
            <person name="Xiang C."/>
            <person name="Zhu J.K."/>
            <person name="Oliver M.J."/>
            <person name="He Y."/>
        </authorList>
    </citation>
    <scope>NUCLEOTIDE SEQUENCE [LARGE SCALE GENOMIC DNA]</scope>
    <source>
        <strain evidence="5">cv. XS01</strain>
    </source>
</reference>
<feature type="domain" description="GST N-terminal" evidence="2">
    <location>
        <begin position="1"/>
        <end position="26"/>
    </location>
</feature>
<dbReference type="PANTHER" id="PTHR44051:SF9">
    <property type="entry name" value="GLUTATHIONE S-TRANSFERASE 1"/>
    <property type="match status" value="1"/>
</dbReference>
<organism evidence="4 5">
    <name type="scientific">Dorcoceras hygrometricum</name>
    <dbReference type="NCBI Taxonomy" id="472368"/>
    <lineage>
        <taxon>Eukaryota</taxon>
        <taxon>Viridiplantae</taxon>
        <taxon>Streptophyta</taxon>
        <taxon>Embryophyta</taxon>
        <taxon>Tracheophyta</taxon>
        <taxon>Spermatophyta</taxon>
        <taxon>Magnoliopsida</taxon>
        <taxon>eudicotyledons</taxon>
        <taxon>Gunneridae</taxon>
        <taxon>Pentapetalae</taxon>
        <taxon>asterids</taxon>
        <taxon>lamiids</taxon>
        <taxon>Lamiales</taxon>
        <taxon>Gesneriaceae</taxon>
        <taxon>Didymocarpoideae</taxon>
        <taxon>Trichosporeae</taxon>
        <taxon>Loxocarpinae</taxon>
        <taxon>Dorcoceras</taxon>
    </lineage>
</organism>
<evidence type="ECO:0000313" key="5">
    <source>
        <dbReference type="Proteomes" id="UP000250235"/>
    </source>
</evidence>
<dbReference type="SUPFAM" id="SSF47616">
    <property type="entry name" value="GST C-terminal domain-like"/>
    <property type="match status" value="1"/>
</dbReference>
<proteinExistence type="inferred from homology"/>
<evidence type="ECO:0000256" key="1">
    <source>
        <dbReference type="ARBA" id="ARBA00007409"/>
    </source>
</evidence>
<dbReference type="AlphaFoldDB" id="A0A2Z6ZWB5"/>
<dbReference type="Gene3D" id="1.20.1050.10">
    <property type="match status" value="1"/>
</dbReference>
<name>A0A2Z6ZWB5_9LAMI</name>
<feature type="domain" description="GST C-terminal" evidence="3">
    <location>
        <begin position="32"/>
        <end position="156"/>
    </location>
</feature>
<keyword evidence="4" id="KW-0808">Transferase</keyword>
<gene>
    <name evidence="4" type="ORF">F511_45260</name>
</gene>
<comment type="similarity">
    <text evidence="1">Belongs to the GST superfamily.</text>
</comment>
<dbReference type="PROSITE" id="PS50404">
    <property type="entry name" value="GST_NTER"/>
    <property type="match status" value="1"/>
</dbReference>
<dbReference type="PROSITE" id="PS50405">
    <property type="entry name" value="GST_CTER"/>
    <property type="match status" value="1"/>
</dbReference>
<dbReference type="Pfam" id="PF13410">
    <property type="entry name" value="GST_C_2"/>
    <property type="match status" value="1"/>
</dbReference>
<dbReference type="InterPro" id="IPR010987">
    <property type="entry name" value="Glutathione-S-Trfase_C-like"/>
</dbReference>
<dbReference type="GO" id="GO:0016740">
    <property type="term" value="F:transferase activity"/>
    <property type="evidence" value="ECO:0007669"/>
    <property type="project" value="UniProtKB-KW"/>
</dbReference>
<dbReference type="EMBL" id="KV034266">
    <property type="protein sequence ID" value="KZV13578.1"/>
    <property type="molecule type" value="Genomic_DNA"/>
</dbReference>
<keyword evidence="5" id="KW-1185">Reference proteome</keyword>
<evidence type="ECO:0000259" key="3">
    <source>
        <dbReference type="PROSITE" id="PS50405"/>
    </source>
</evidence>
<dbReference type="InterPro" id="IPR004045">
    <property type="entry name" value="Glutathione_S-Trfase_N"/>
</dbReference>
<protein>
    <submittedName>
        <fullName evidence="4">Glutathione s-transferase</fullName>
    </submittedName>
</protein>
<dbReference type="Proteomes" id="UP000250235">
    <property type="component" value="Unassembled WGS sequence"/>
</dbReference>
<evidence type="ECO:0000259" key="2">
    <source>
        <dbReference type="PROSITE" id="PS50404"/>
    </source>
</evidence>
<dbReference type="OrthoDB" id="1476867at2759"/>
<dbReference type="InterPro" id="IPR036282">
    <property type="entry name" value="Glutathione-S-Trfase_C_sf"/>
</dbReference>
<dbReference type="PANTHER" id="PTHR44051">
    <property type="entry name" value="GLUTATHIONE S-TRANSFERASE-RELATED"/>
    <property type="match status" value="1"/>
</dbReference>
<accession>A0A2Z6ZWB5</accession>
<evidence type="ECO:0000313" key="4">
    <source>
        <dbReference type="EMBL" id="KZV13578.1"/>
    </source>
</evidence>
<sequence>MRDGDIVLSESGAIMEYLIHRHGDGRLAVAPDHADYPTYLFWFHFTNSSLMAMEMARTTLAAAGKGHGGGTSPLVEERIDMAFKLIEEQLGRTAYIAGDFFTAADIMLLFPLTTMRYFMPMDIAGYPNLLGYLQRIGNRETYRRAMAKADPGIAPLLT</sequence>